<keyword evidence="2" id="KW-1185">Reference proteome</keyword>
<name>A0ACB9PBN4_BAUVA</name>
<reference evidence="1 2" key="1">
    <citation type="journal article" date="2022" name="DNA Res.">
        <title>Chromosomal-level genome assembly of the orchid tree Bauhinia variegata (Leguminosae; Cercidoideae) supports the allotetraploid origin hypothesis of Bauhinia.</title>
        <authorList>
            <person name="Zhong Y."/>
            <person name="Chen Y."/>
            <person name="Zheng D."/>
            <person name="Pang J."/>
            <person name="Liu Y."/>
            <person name="Luo S."/>
            <person name="Meng S."/>
            <person name="Qian L."/>
            <person name="Wei D."/>
            <person name="Dai S."/>
            <person name="Zhou R."/>
        </authorList>
    </citation>
    <scope>NUCLEOTIDE SEQUENCE [LARGE SCALE GENOMIC DNA]</scope>
    <source>
        <strain evidence="1">BV-YZ2020</strain>
    </source>
</reference>
<organism evidence="1 2">
    <name type="scientific">Bauhinia variegata</name>
    <name type="common">Purple orchid tree</name>
    <name type="synonym">Phanera variegata</name>
    <dbReference type="NCBI Taxonomy" id="167791"/>
    <lineage>
        <taxon>Eukaryota</taxon>
        <taxon>Viridiplantae</taxon>
        <taxon>Streptophyta</taxon>
        <taxon>Embryophyta</taxon>
        <taxon>Tracheophyta</taxon>
        <taxon>Spermatophyta</taxon>
        <taxon>Magnoliopsida</taxon>
        <taxon>eudicotyledons</taxon>
        <taxon>Gunneridae</taxon>
        <taxon>Pentapetalae</taxon>
        <taxon>rosids</taxon>
        <taxon>fabids</taxon>
        <taxon>Fabales</taxon>
        <taxon>Fabaceae</taxon>
        <taxon>Cercidoideae</taxon>
        <taxon>Cercideae</taxon>
        <taxon>Bauhiniinae</taxon>
        <taxon>Bauhinia</taxon>
    </lineage>
</organism>
<gene>
    <name evidence="1" type="ORF">L6164_013140</name>
</gene>
<dbReference type="Proteomes" id="UP000828941">
    <property type="component" value="Chromosome 5"/>
</dbReference>
<dbReference type="EMBL" id="CM039430">
    <property type="protein sequence ID" value="KAI4346058.1"/>
    <property type="molecule type" value="Genomic_DNA"/>
</dbReference>
<evidence type="ECO:0000313" key="1">
    <source>
        <dbReference type="EMBL" id="KAI4346058.1"/>
    </source>
</evidence>
<protein>
    <submittedName>
        <fullName evidence="1">Uncharacterized protein</fullName>
    </submittedName>
</protein>
<proteinExistence type="predicted"/>
<sequence>MCPASSSRWCPTPEQLMTLRKMYRNGVRTPNASQIQHITAHLSFYGKIEGKNVFYWFQNHKTRDRQKLRGKLNKQLHLQLQQQQQLNYHHHHHHLSQTSHFLYDLGSGSGSTSISTFQLPFYNSVGLFPKRGAREASKQAKNYPWKMGKPEALKENTMLTTFYNEDWTMMVDVGPPPCCCPKPLKTLELFPITDRLKAAE</sequence>
<comment type="caution">
    <text evidence="1">The sequence shown here is derived from an EMBL/GenBank/DDBJ whole genome shotgun (WGS) entry which is preliminary data.</text>
</comment>
<accession>A0ACB9PBN4</accession>
<evidence type="ECO:0000313" key="2">
    <source>
        <dbReference type="Proteomes" id="UP000828941"/>
    </source>
</evidence>